<proteinExistence type="predicted"/>
<comment type="caution">
    <text evidence="1">The sequence shown here is derived from an EMBL/GenBank/DDBJ whole genome shotgun (WGS) entry which is preliminary data.</text>
</comment>
<dbReference type="Proteomes" id="UP000290759">
    <property type="component" value="Unassembled WGS sequence"/>
</dbReference>
<keyword evidence="2" id="KW-1185">Reference proteome</keyword>
<sequence length="91" mass="9496">MDLTPAETALVELLRTMGSEPLHLAFTSTGNGVAFSLVVPDTAPVAGWGPTVEEAMSNTYGVPDPEPPPAPSLRLQVVAGTDRAPQRSLRA</sequence>
<reference evidence="1 2" key="2">
    <citation type="submission" date="2019-02" db="EMBL/GenBank/DDBJ databases">
        <title>'Lichenibacterium ramalinii' gen. nov. sp. nov., 'Lichenibacterium minor' gen. nov. sp. nov.</title>
        <authorList>
            <person name="Pankratov T."/>
        </authorList>
    </citation>
    <scope>NUCLEOTIDE SEQUENCE [LARGE SCALE GENOMIC DNA]</scope>
    <source>
        <strain evidence="1 2">RmlP026</strain>
    </source>
</reference>
<dbReference type="RefSeq" id="WP_129230052.1">
    <property type="nucleotide sequence ID" value="NZ_QYBB01000098.1"/>
</dbReference>
<gene>
    <name evidence="1" type="ORF">D3273_27030</name>
</gene>
<dbReference type="AlphaFoldDB" id="A0A4V1RTU4"/>
<organism evidence="1 2">
    <name type="scientific">Lichenibacterium minor</name>
    <dbReference type="NCBI Taxonomy" id="2316528"/>
    <lineage>
        <taxon>Bacteria</taxon>
        <taxon>Pseudomonadati</taxon>
        <taxon>Pseudomonadota</taxon>
        <taxon>Alphaproteobacteria</taxon>
        <taxon>Hyphomicrobiales</taxon>
        <taxon>Lichenihabitantaceae</taxon>
        <taxon>Lichenibacterium</taxon>
    </lineage>
</organism>
<name>A0A4V1RTU4_9HYPH</name>
<evidence type="ECO:0000313" key="2">
    <source>
        <dbReference type="Proteomes" id="UP000290759"/>
    </source>
</evidence>
<evidence type="ECO:0000313" key="1">
    <source>
        <dbReference type="EMBL" id="RYC28864.1"/>
    </source>
</evidence>
<dbReference type="EMBL" id="QYBB01000098">
    <property type="protein sequence ID" value="RYC28864.1"/>
    <property type="molecule type" value="Genomic_DNA"/>
</dbReference>
<protein>
    <submittedName>
        <fullName evidence="1">Uncharacterized protein</fullName>
    </submittedName>
</protein>
<reference evidence="1 2" key="1">
    <citation type="submission" date="2018-12" db="EMBL/GenBank/DDBJ databases">
        <authorList>
            <person name="Grouzdev D.S."/>
            <person name="Krutkina M.S."/>
        </authorList>
    </citation>
    <scope>NUCLEOTIDE SEQUENCE [LARGE SCALE GENOMIC DNA]</scope>
    <source>
        <strain evidence="1 2">RmlP026</strain>
    </source>
</reference>
<accession>A0A4V1RTU4</accession>